<name>A0A834W8T7_9FABA</name>
<dbReference type="InterPro" id="IPR036396">
    <property type="entry name" value="Cyt_P450_sf"/>
</dbReference>
<keyword evidence="8" id="KW-0732">Signal</keyword>
<keyword evidence="2 6" id="KW-0479">Metal-binding</keyword>
<comment type="similarity">
    <text evidence="7">Belongs to the cytochrome P450 family.</text>
</comment>
<dbReference type="EMBL" id="JAAIUW010000011">
    <property type="protein sequence ID" value="KAF7809781.1"/>
    <property type="molecule type" value="Genomic_DNA"/>
</dbReference>
<gene>
    <name evidence="9" type="ORF">G2W53_036524</name>
</gene>
<protein>
    <submittedName>
        <fullName evidence="9">Cytochrome P450 CYP82D47-like</fullName>
    </submittedName>
</protein>
<accession>A0A834W8T7</accession>
<evidence type="ECO:0000256" key="1">
    <source>
        <dbReference type="ARBA" id="ARBA00022617"/>
    </source>
</evidence>
<keyword evidence="1 6" id="KW-0349">Heme</keyword>
<feature type="binding site" description="axial binding residue" evidence="6">
    <location>
        <position position="137"/>
    </location>
    <ligand>
        <name>heme</name>
        <dbReference type="ChEBI" id="CHEBI:30413"/>
    </ligand>
    <ligandPart>
        <name>Fe</name>
        <dbReference type="ChEBI" id="CHEBI:18248"/>
    </ligandPart>
</feature>
<dbReference type="PANTHER" id="PTHR47947:SF29">
    <property type="entry name" value="CYTOCHROME P450 CYP82D47-LIKE"/>
    <property type="match status" value="1"/>
</dbReference>
<dbReference type="Pfam" id="PF00067">
    <property type="entry name" value="p450"/>
    <property type="match status" value="1"/>
</dbReference>
<dbReference type="InterPro" id="IPR050651">
    <property type="entry name" value="Plant_Cytochrome_P450_Monoox"/>
</dbReference>
<evidence type="ECO:0000256" key="6">
    <source>
        <dbReference type="PIRSR" id="PIRSR602401-1"/>
    </source>
</evidence>
<evidence type="ECO:0000256" key="2">
    <source>
        <dbReference type="ARBA" id="ARBA00022723"/>
    </source>
</evidence>
<dbReference type="GO" id="GO:0016705">
    <property type="term" value="F:oxidoreductase activity, acting on paired donors, with incorporation or reduction of molecular oxygen"/>
    <property type="evidence" value="ECO:0007669"/>
    <property type="project" value="InterPro"/>
</dbReference>
<dbReference type="PRINTS" id="PR00463">
    <property type="entry name" value="EP450I"/>
</dbReference>
<keyword evidence="4 6" id="KW-0408">Iron</keyword>
<evidence type="ECO:0000256" key="8">
    <source>
        <dbReference type="SAM" id="SignalP"/>
    </source>
</evidence>
<reference evidence="9" key="1">
    <citation type="submission" date="2020-09" db="EMBL/GenBank/DDBJ databases">
        <title>Genome-Enabled Discovery of Anthraquinone Biosynthesis in Senna tora.</title>
        <authorList>
            <person name="Kang S.-H."/>
            <person name="Pandey R.P."/>
            <person name="Lee C.-M."/>
            <person name="Sim J.-S."/>
            <person name="Jeong J.-T."/>
            <person name="Choi B.-S."/>
            <person name="Jung M."/>
            <person name="Ginzburg D."/>
            <person name="Zhao K."/>
            <person name="Won S.Y."/>
            <person name="Oh T.-J."/>
            <person name="Yu Y."/>
            <person name="Kim N.-H."/>
            <person name="Lee O.R."/>
            <person name="Lee T.-H."/>
            <person name="Bashyal P."/>
            <person name="Kim T.-S."/>
            <person name="Lee W.-H."/>
            <person name="Kawkins C."/>
            <person name="Kim C.-K."/>
            <person name="Kim J.S."/>
            <person name="Ahn B.O."/>
            <person name="Rhee S.Y."/>
            <person name="Sohng J.K."/>
        </authorList>
    </citation>
    <scope>NUCLEOTIDE SEQUENCE</scope>
    <source>
        <tissue evidence="9">Leaf</tissue>
    </source>
</reference>
<feature type="signal peptide" evidence="8">
    <location>
        <begin position="1"/>
        <end position="17"/>
    </location>
</feature>
<dbReference type="AlphaFoldDB" id="A0A834W8T7"/>
<sequence length="198" mass="22427">MVTLIWTLSLLLNNQLALKKLQEELEIHIGRNRMVQDSDLKNLVYLQAVVKETLRLYPPSPIVTLRAAMSDCTFSCGHHIPNGTHLMVNVWKIHRDDRVWCDPHEFKPERFLSCHKDVDVRGKNFELIPFGSGRRSCPGASLALQVVHLTLARLLQSFYVSSTPSNEVVDMTESNGLSNLKATPLQVVLIPRLDATLY</sequence>
<dbReference type="Proteomes" id="UP000634136">
    <property type="component" value="Unassembled WGS sequence"/>
</dbReference>
<keyword evidence="5 7" id="KW-0503">Monooxygenase</keyword>
<dbReference type="GO" id="GO:0005506">
    <property type="term" value="F:iron ion binding"/>
    <property type="evidence" value="ECO:0007669"/>
    <property type="project" value="InterPro"/>
</dbReference>
<feature type="chain" id="PRO_5032456465" evidence="8">
    <location>
        <begin position="18"/>
        <end position="198"/>
    </location>
</feature>
<dbReference type="InterPro" id="IPR002401">
    <property type="entry name" value="Cyt_P450_E_grp-I"/>
</dbReference>
<dbReference type="PROSITE" id="PS00086">
    <property type="entry name" value="CYTOCHROME_P450"/>
    <property type="match status" value="1"/>
</dbReference>
<dbReference type="InterPro" id="IPR017972">
    <property type="entry name" value="Cyt_P450_CS"/>
</dbReference>
<evidence type="ECO:0000256" key="7">
    <source>
        <dbReference type="RuleBase" id="RU000461"/>
    </source>
</evidence>
<dbReference type="PRINTS" id="PR00385">
    <property type="entry name" value="P450"/>
</dbReference>
<dbReference type="GO" id="GO:0020037">
    <property type="term" value="F:heme binding"/>
    <property type="evidence" value="ECO:0007669"/>
    <property type="project" value="InterPro"/>
</dbReference>
<keyword evidence="10" id="KW-1185">Reference proteome</keyword>
<comment type="cofactor">
    <cofactor evidence="6">
        <name>heme</name>
        <dbReference type="ChEBI" id="CHEBI:30413"/>
    </cofactor>
</comment>
<evidence type="ECO:0000256" key="5">
    <source>
        <dbReference type="ARBA" id="ARBA00023033"/>
    </source>
</evidence>
<dbReference type="OrthoDB" id="2789670at2759"/>
<evidence type="ECO:0000313" key="10">
    <source>
        <dbReference type="Proteomes" id="UP000634136"/>
    </source>
</evidence>
<dbReference type="PANTHER" id="PTHR47947">
    <property type="entry name" value="CYTOCHROME P450 82C3-RELATED"/>
    <property type="match status" value="1"/>
</dbReference>
<dbReference type="Gene3D" id="1.10.630.10">
    <property type="entry name" value="Cytochrome P450"/>
    <property type="match status" value="1"/>
</dbReference>
<keyword evidence="3 7" id="KW-0560">Oxidoreductase</keyword>
<proteinExistence type="inferred from homology"/>
<comment type="caution">
    <text evidence="9">The sequence shown here is derived from an EMBL/GenBank/DDBJ whole genome shotgun (WGS) entry which is preliminary data.</text>
</comment>
<dbReference type="SUPFAM" id="SSF48264">
    <property type="entry name" value="Cytochrome P450"/>
    <property type="match status" value="1"/>
</dbReference>
<dbReference type="InterPro" id="IPR001128">
    <property type="entry name" value="Cyt_P450"/>
</dbReference>
<evidence type="ECO:0000256" key="3">
    <source>
        <dbReference type="ARBA" id="ARBA00023002"/>
    </source>
</evidence>
<organism evidence="9 10">
    <name type="scientific">Senna tora</name>
    <dbReference type="NCBI Taxonomy" id="362788"/>
    <lineage>
        <taxon>Eukaryota</taxon>
        <taxon>Viridiplantae</taxon>
        <taxon>Streptophyta</taxon>
        <taxon>Embryophyta</taxon>
        <taxon>Tracheophyta</taxon>
        <taxon>Spermatophyta</taxon>
        <taxon>Magnoliopsida</taxon>
        <taxon>eudicotyledons</taxon>
        <taxon>Gunneridae</taxon>
        <taxon>Pentapetalae</taxon>
        <taxon>rosids</taxon>
        <taxon>fabids</taxon>
        <taxon>Fabales</taxon>
        <taxon>Fabaceae</taxon>
        <taxon>Caesalpinioideae</taxon>
        <taxon>Cassia clade</taxon>
        <taxon>Senna</taxon>
    </lineage>
</organism>
<dbReference type="GO" id="GO:0004497">
    <property type="term" value="F:monooxygenase activity"/>
    <property type="evidence" value="ECO:0007669"/>
    <property type="project" value="UniProtKB-KW"/>
</dbReference>
<evidence type="ECO:0000256" key="4">
    <source>
        <dbReference type="ARBA" id="ARBA00023004"/>
    </source>
</evidence>
<evidence type="ECO:0000313" key="9">
    <source>
        <dbReference type="EMBL" id="KAF7809781.1"/>
    </source>
</evidence>